<organism evidence="1 2">
    <name type="scientific">Trichoderma ghanense</name>
    <dbReference type="NCBI Taxonomy" id="65468"/>
    <lineage>
        <taxon>Eukaryota</taxon>
        <taxon>Fungi</taxon>
        <taxon>Dikarya</taxon>
        <taxon>Ascomycota</taxon>
        <taxon>Pezizomycotina</taxon>
        <taxon>Sordariomycetes</taxon>
        <taxon>Hypocreomycetidae</taxon>
        <taxon>Hypocreales</taxon>
        <taxon>Hypocreaceae</taxon>
        <taxon>Trichoderma</taxon>
    </lineage>
</organism>
<keyword evidence="2" id="KW-1185">Reference proteome</keyword>
<name>A0ABY2GUI0_9HYPO</name>
<gene>
    <name evidence="1" type="ORF">CCMA1212_008795</name>
</gene>
<dbReference type="RefSeq" id="XP_073555517.1">
    <property type="nucleotide sequence ID" value="XM_073705907.1"/>
</dbReference>
<evidence type="ECO:0000313" key="2">
    <source>
        <dbReference type="Proteomes" id="UP001642720"/>
    </source>
</evidence>
<dbReference type="EMBL" id="PPTA01000014">
    <property type="protein sequence ID" value="TFA99315.1"/>
    <property type="molecule type" value="Genomic_DNA"/>
</dbReference>
<protein>
    <submittedName>
        <fullName evidence="1">Uncharacterized protein</fullName>
    </submittedName>
</protein>
<proteinExistence type="predicted"/>
<sequence>MIRIETHLPLSCVGLLHHGKRLMKASDKLFRSVAGALSPTECPVPRHLMRLGLFLLSRMLLANHEAVAVAYLVCTRTISPFPVCVRALLVPLQFPTAWNCLTIRLNACSWQMLLLRQTEG</sequence>
<comment type="caution">
    <text evidence="1">The sequence shown here is derived from an EMBL/GenBank/DDBJ whole genome shotgun (WGS) entry which is preliminary data.</text>
</comment>
<evidence type="ECO:0000313" key="1">
    <source>
        <dbReference type="EMBL" id="TFA99315.1"/>
    </source>
</evidence>
<dbReference type="Proteomes" id="UP001642720">
    <property type="component" value="Unassembled WGS sequence"/>
</dbReference>
<accession>A0ABY2GUI0</accession>
<reference evidence="1 2" key="1">
    <citation type="submission" date="2018-01" db="EMBL/GenBank/DDBJ databases">
        <title>Genome characterization of the sugarcane-associated fungus Trichoderma ghanense CCMA-1212 and their application in lignocelulose bioconversion.</title>
        <authorList>
            <person name="Steindorff A.S."/>
            <person name="Mendes T.D."/>
            <person name="Vilela E.S.D."/>
            <person name="Rodrigues D.S."/>
            <person name="Formighieri E.F."/>
            <person name="Melo I.S."/>
            <person name="Favaro L.C.L."/>
        </authorList>
    </citation>
    <scope>NUCLEOTIDE SEQUENCE [LARGE SCALE GENOMIC DNA]</scope>
    <source>
        <strain evidence="1 2">CCMA-1212</strain>
    </source>
</reference>
<dbReference type="GeneID" id="300580357"/>